<evidence type="ECO:0008006" key="4">
    <source>
        <dbReference type="Google" id="ProtNLM"/>
    </source>
</evidence>
<evidence type="ECO:0000313" key="3">
    <source>
        <dbReference type="Proteomes" id="UP001321760"/>
    </source>
</evidence>
<proteinExistence type="predicted"/>
<dbReference type="Proteomes" id="UP001321760">
    <property type="component" value="Unassembled WGS sequence"/>
</dbReference>
<evidence type="ECO:0000256" key="1">
    <source>
        <dbReference type="SAM" id="Phobius"/>
    </source>
</evidence>
<accession>A0AAV9G457</accession>
<sequence>MMERREFTPVFRPSDERPPAVPSLLEQTLKSFLRLRTLLALGAAFQTLLFATLPSTLALLPVLLLTIHSVVTTLAHLQFPNESPYFESIIPGRTTALIPSWYSTGFTTQGSLNRLVVFHLVVGVNHPLGVLSQAGREVGKAMEGLWEVMNTKGEEFGIVGWSKWDGMDTAEKGGKMMVVAYFRTGEGLERFGACEAHRRAVEVLERVRGESGRGVVSVVHEVFEVAPGRWAVVGVDSEPCLLGGGACRVMDDKGGWVWMRTLARDEGPEKGLMGMLGR</sequence>
<organism evidence="2 3">
    <name type="scientific">Podospora aff. communis PSN243</name>
    <dbReference type="NCBI Taxonomy" id="3040156"/>
    <lineage>
        <taxon>Eukaryota</taxon>
        <taxon>Fungi</taxon>
        <taxon>Dikarya</taxon>
        <taxon>Ascomycota</taxon>
        <taxon>Pezizomycotina</taxon>
        <taxon>Sordariomycetes</taxon>
        <taxon>Sordariomycetidae</taxon>
        <taxon>Sordariales</taxon>
        <taxon>Podosporaceae</taxon>
        <taxon>Podospora</taxon>
    </lineage>
</organism>
<comment type="caution">
    <text evidence="2">The sequence shown here is derived from an EMBL/GenBank/DDBJ whole genome shotgun (WGS) entry which is preliminary data.</text>
</comment>
<name>A0AAV9G457_9PEZI</name>
<reference evidence="2" key="2">
    <citation type="submission" date="2023-05" db="EMBL/GenBank/DDBJ databases">
        <authorList>
            <consortium name="Lawrence Berkeley National Laboratory"/>
            <person name="Steindorff A."/>
            <person name="Hensen N."/>
            <person name="Bonometti L."/>
            <person name="Westerberg I."/>
            <person name="Brannstrom I.O."/>
            <person name="Guillou S."/>
            <person name="Cros-Aarteil S."/>
            <person name="Calhoun S."/>
            <person name="Haridas S."/>
            <person name="Kuo A."/>
            <person name="Mondo S."/>
            <person name="Pangilinan J."/>
            <person name="Riley R."/>
            <person name="Labutti K."/>
            <person name="Andreopoulos B."/>
            <person name="Lipzen A."/>
            <person name="Chen C."/>
            <person name="Yanf M."/>
            <person name="Daum C."/>
            <person name="Ng V."/>
            <person name="Clum A."/>
            <person name="Ohm R."/>
            <person name="Martin F."/>
            <person name="Silar P."/>
            <person name="Natvig D."/>
            <person name="Lalanne C."/>
            <person name="Gautier V."/>
            <person name="Ament-Velasquez S.L."/>
            <person name="Kruys A."/>
            <person name="Hutchinson M.I."/>
            <person name="Powell A.J."/>
            <person name="Barry K."/>
            <person name="Miller A.N."/>
            <person name="Grigoriev I.V."/>
            <person name="Debuchy R."/>
            <person name="Gladieux P."/>
            <person name="Thoren M.H."/>
            <person name="Johannesson H."/>
        </authorList>
    </citation>
    <scope>NUCLEOTIDE SEQUENCE</scope>
    <source>
        <strain evidence="2">PSN243</strain>
    </source>
</reference>
<keyword evidence="1" id="KW-1133">Transmembrane helix</keyword>
<keyword evidence="1" id="KW-0812">Transmembrane</keyword>
<dbReference type="InterPro" id="IPR025444">
    <property type="entry name" value="Monooxy_af470"/>
</dbReference>
<keyword evidence="3" id="KW-1185">Reference proteome</keyword>
<dbReference type="AlphaFoldDB" id="A0AAV9G457"/>
<keyword evidence="1" id="KW-0472">Membrane</keyword>
<evidence type="ECO:0000313" key="2">
    <source>
        <dbReference type="EMBL" id="KAK4442899.1"/>
    </source>
</evidence>
<dbReference type="EMBL" id="MU866004">
    <property type="protein sequence ID" value="KAK4442899.1"/>
    <property type="molecule type" value="Genomic_DNA"/>
</dbReference>
<feature type="transmembrane region" description="Helical" evidence="1">
    <location>
        <begin position="33"/>
        <end position="51"/>
    </location>
</feature>
<gene>
    <name evidence="2" type="ORF">QBC34DRAFT_479320</name>
</gene>
<reference evidence="2" key="1">
    <citation type="journal article" date="2023" name="Mol. Phylogenet. Evol.">
        <title>Genome-scale phylogeny and comparative genomics of the fungal order Sordariales.</title>
        <authorList>
            <person name="Hensen N."/>
            <person name="Bonometti L."/>
            <person name="Westerberg I."/>
            <person name="Brannstrom I.O."/>
            <person name="Guillou S."/>
            <person name="Cros-Aarteil S."/>
            <person name="Calhoun S."/>
            <person name="Haridas S."/>
            <person name="Kuo A."/>
            <person name="Mondo S."/>
            <person name="Pangilinan J."/>
            <person name="Riley R."/>
            <person name="LaButti K."/>
            <person name="Andreopoulos B."/>
            <person name="Lipzen A."/>
            <person name="Chen C."/>
            <person name="Yan M."/>
            <person name="Daum C."/>
            <person name="Ng V."/>
            <person name="Clum A."/>
            <person name="Steindorff A."/>
            <person name="Ohm R.A."/>
            <person name="Martin F."/>
            <person name="Silar P."/>
            <person name="Natvig D.O."/>
            <person name="Lalanne C."/>
            <person name="Gautier V."/>
            <person name="Ament-Velasquez S.L."/>
            <person name="Kruys A."/>
            <person name="Hutchinson M.I."/>
            <person name="Powell A.J."/>
            <person name="Barry K."/>
            <person name="Miller A.N."/>
            <person name="Grigoriev I.V."/>
            <person name="Debuchy R."/>
            <person name="Gladieux P."/>
            <person name="Hiltunen Thoren M."/>
            <person name="Johannesson H."/>
        </authorList>
    </citation>
    <scope>NUCLEOTIDE SEQUENCE</scope>
    <source>
        <strain evidence="2">PSN243</strain>
    </source>
</reference>
<dbReference type="Pfam" id="PF13826">
    <property type="entry name" value="Monooxy_af470-like"/>
    <property type="match status" value="1"/>
</dbReference>
<protein>
    <recommendedName>
        <fullName evidence="4">ABM domain-containing protein</fullName>
    </recommendedName>
</protein>